<protein>
    <submittedName>
        <fullName evidence="1">Uncharacterized protein</fullName>
    </submittedName>
</protein>
<reference evidence="1 2" key="1">
    <citation type="submission" date="2018-08" db="EMBL/GenBank/DDBJ databases">
        <title>Recombination of ecologically and evolutionarily significant loci maintains genetic cohesion in the Pseudomonas syringae species complex.</title>
        <authorList>
            <person name="Dillon M."/>
            <person name="Thakur S."/>
            <person name="Almeida R.N.D."/>
            <person name="Weir B.S."/>
            <person name="Guttman D.S."/>
        </authorList>
    </citation>
    <scope>NUCLEOTIDE SEQUENCE [LARGE SCALE GENOMIC DNA]</scope>
    <source>
        <strain evidence="1 2">ICMP 5019</strain>
    </source>
</reference>
<evidence type="ECO:0000313" key="2">
    <source>
        <dbReference type="Proteomes" id="UP000272613"/>
    </source>
</evidence>
<accession>A0AB37QS61</accession>
<proteinExistence type="predicted"/>
<evidence type="ECO:0000313" key="1">
    <source>
        <dbReference type="EMBL" id="RMS02589.1"/>
    </source>
</evidence>
<gene>
    <name evidence="1" type="ORF">ALP74_02759</name>
</gene>
<organism evidence="1 2">
    <name type="scientific">Pseudomonas coronafaciens pv. garcae</name>
    <dbReference type="NCBI Taxonomy" id="251653"/>
    <lineage>
        <taxon>Bacteria</taxon>
        <taxon>Pseudomonadati</taxon>
        <taxon>Pseudomonadota</taxon>
        <taxon>Gammaproteobacteria</taxon>
        <taxon>Pseudomonadales</taxon>
        <taxon>Pseudomonadaceae</taxon>
        <taxon>Pseudomonas</taxon>
        <taxon>Pseudomonas coronafaciens</taxon>
    </lineage>
</organism>
<comment type="caution">
    <text evidence="1">The sequence shown here is derived from an EMBL/GenBank/DDBJ whole genome shotgun (WGS) entry which is preliminary data.</text>
</comment>
<dbReference type="EMBL" id="RBSH01000119">
    <property type="protein sequence ID" value="RMS02589.1"/>
    <property type="molecule type" value="Genomic_DNA"/>
</dbReference>
<dbReference type="Proteomes" id="UP000272613">
    <property type="component" value="Unassembled WGS sequence"/>
</dbReference>
<dbReference type="AlphaFoldDB" id="A0AB37QS61"/>
<name>A0AB37QS61_9PSED</name>
<sequence>MEILMTKTPNAEKAPRKVLAFSVETNDPEESNIQFATSNAAARRQGADQIGTDFGGIVSCRRAQWADQYADLRYIPAKAYIDAGWWFDCNHCGTRCDSDACRWDEESDTDIPLDLVFDGRVVYCSAECKSGHDAEVSARNAKFEAFKAAAADAQPGVTFTGFTGGYPYCANSGKFNFPGAQYSGSVSDTEESTELTWWICAVDKDAWDRFIAEQSAS</sequence>